<evidence type="ECO:0000259" key="1">
    <source>
        <dbReference type="Pfam" id="PF07992"/>
    </source>
</evidence>
<accession>A0ABP8VQ30</accession>
<organism evidence="2 3">
    <name type="scientific">Nocardioides nanhaiensis</name>
    <dbReference type="NCBI Taxonomy" id="1476871"/>
    <lineage>
        <taxon>Bacteria</taxon>
        <taxon>Bacillati</taxon>
        <taxon>Actinomycetota</taxon>
        <taxon>Actinomycetes</taxon>
        <taxon>Propionibacteriales</taxon>
        <taxon>Nocardioidaceae</taxon>
        <taxon>Nocardioides</taxon>
    </lineage>
</organism>
<dbReference type="EMBL" id="BAABIM010000001">
    <property type="protein sequence ID" value="GAA4669514.1"/>
    <property type="molecule type" value="Genomic_DNA"/>
</dbReference>
<comment type="caution">
    <text evidence="2">The sequence shown here is derived from an EMBL/GenBank/DDBJ whole genome shotgun (WGS) entry which is preliminary data.</text>
</comment>
<evidence type="ECO:0000313" key="2">
    <source>
        <dbReference type="EMBL" id="GAA4669514.1"/>
    </source>
</evidence>
<dbReference type="RefSeq" id="WP_345262214.1">
    <property type="nucleotide sequence ID" value="NZ_BAABIM010000001.1"/>
</dbReference>
<dbReference type="PANTHER" id="PTHR10632">
    <property type="entry name" value="SULFIDE:QUINONE OXIDOREDUCTASE"/>
    <property type="match status" value="1"/>
</dbReference>
<dbReference type="Pfam" id="PF07992">
    <property type="entry name" value="Pyr_redox_2"/>
    <property type="match status" value="1"/>
</dbReference>
<dbReference type="InterPro" id="IPR023753">
    <property type="entry name" value="FAD/NAD-binding_dom"/>
</dbReference>
<keyword evidence="3" id="KW-1185">Reference proteome</keyword>
<feature type="domain" description="FAD/NAD(P)-binding" evidence="1">
    <location>
        <begin position="9"/>
        <end position="124"/>
    </location>
</feature>
<dbReference type="InterPro" id="IPR036188">
    <property type="entry name" value="FAD/NAD-bd_sf"/>
</dbReference>
<protein>
    <submittedName>
        <fullName evidence="2">FAD/NAD(P)-binding oxidoreductase</fullName>
    </submittedName>
</protein>
<sequence length="403" mass="43553">MRQPDETTDVLVVGGGNAGISTAARLLRDGARDVMVLTPGDVHLYRPLLSYVGSGEASMRDLERGMAEVLPPGCRRVDDAAVGVEVEGCLTVLTRDGRRIACSTLVLCPGLEEAWDLTPGLAGAYDAGWAVSTFVATTAPRVWEAVRSLRSGSAVFTVPPEPAPCAATALKPLLMACDHWRREGVLERIRVHLVLPGRGVTGQPEPDRRLEEVLAAAGVEVLREARVVAVDHLDRSVTVATPAGEQALDGVDLAHLVPHYRAPAWIRASGLADDGAAGLLDVDPETLRHRRHPRIWGLGDAAALHTRPSGGALRKQVAVLAHNLAHADSTDEGGTEPQRYDGYTVMPITTDRRRLMLVEVDRAGRPVPSVPFPDMTVPRRLTWLVDRYALPVTYFRRILKGKV</sequence>
<gene>
    <name evidence="2" type="ORF">GCM10023226_02360</name>
</gene>
<dbReference type="PRINTS" id="PR00420">
    <property type="entry name" value="RNGMNOXGNASE"/>
</dbReference>
<dbReference type="InterPro" id="IPR015904">
    <property type="entry name" value="Sulphide_quinone_reductase"/>
</dbReference>
<evidence type="ECO:0000313" key="3">
    <source>
        <dbReference type="Proteomes" id="UP001500621"/>
    </source>
</evidence>
<reference evidence="3" key="1">
    <citation type="journal article" date="2019" name="Int. J. Syst. Evol. Microbiol.">
        <title>The Global Catalogue of Microorganisms (GCM) 10K type strain sequencing project: providing services to taxonomists for standard genome sequencing and annotation.</title>
        <authorList>
            <consortium name="The Broad Institute Genomics Platform"/>
            <consortium name="The Broad Institute Genome Sequencing Center for Infectious Disease"/>
            <person name="Wu L."/>
            <person name="Ma J."/>
        </authorList>
    </citation>
    <scope>NUCLEOTIDE SEQUENCE [LARGE SCALE GENOMIC DNA]</scope>
    <source>
        <strain evidence="3">JCM 18127</strain>
    </source>
</reference>
<proteinExistence type="predicted"/>
<dbReference type="Proteomes" id="UP001500621">
    <property type="component" value="Unassembled WGS sequence"/>
</dbReference>
<dbReference type="SUPFAM" id="SSF51905">
    <property type="entry name" value="FAD/NAD(P)-binding domain"/>
    <property type="match status" value="2"/>
</dbReference>
<dbReference type="Gene3D" id="3.50.50.60">
    <property type="entry name" value="FAD/NAD(P)-binding domain"/>
    <property type="match status" value="2"/>
</dbReference>
<name>A0ABP8VQ30_9ACTN</name>
<dbReference type="PANTHER" id="PTHR10632:SF2">
    <property type="entry name" value="SULFIDE:QUINONE OXIDOREDUCTASE, MITOCHONDRIAL"/>
    <property type="match status" value="1"/>
</dbReference>